<dbReference type="Pfam" id="PF00085">
    <property type="entry name" value="Thioredoxin"/>
    <property type="match status" value="1"/>
</dbReference>
<accession>A0ABM1C002</accession>
<evidence type="ECO:0000256" key="7">
    <source>
        <dbReference type="ARBA" id="ARBA00022824"/>
    </source>
</evidence>
<evidence type="ECO:0000259" key="13">
    <source>
        <dbReference type="PROSITE" id="PS51352"/>
    </source>
</evidence>
<dbReference type="GeneID" id="106475710"/>
<dbReference type="CDD" id="cd02961">
    <property type="entry name" value="PDI_a_family"/>
    <property type="match status" value="1"/>
</dbReference>
<dbReference type="PANTHER" id="PTHR18929:SF132">
    <property type="entry name" value="PROTEIN DISULFIDE-ISOMERASE A3"/>
    <property type="match status" value="1"/>
</dbReference>
<dbReference type="Gene3D" id="3.40.30.10">
    <property type="entry name" value="Glutaredoxin"/>
    <property type="match status" value="1"/>
</dbReference>
<dbReference type="InterPro" id="IPR013766">
    <property type="entry name" value="Thioredoxin_domain"/>
</dbReference>
<dbReference type="PRINTS" id="PR00421">
    <property type="entry name" value="THIOREDOXIN"/>
</dbReference>
<sequence>MKLLFLIVYLAGFAIASDVLDLSGSDFEDKVKEHDTMLVEFFAPWCGHCKRLAPEYEKAATNLKDNDPPVPLAKVDCTSDFGKETCSKYGVSGYPTLKIFKQGEFSAEYSGPRQA</sequence>
<comment type="catalytic activity">
    <reaction evidence="1">
        <text>Catalyzes the rearrangement of -S-S- bonds in proteins.</text>
        <dbReference type="EC" id="5.3.4.1"/>
    </reaction>
</comment>
<dbReference type="Proteomes" id="UP000694941">
    <property type="component" value="Unplaced"/>
</dbReference>
<keyword evidence="6" id="KW-0677">Repeat</keyword>
<evidence type="ECO:0000256" key="9">
    <source>
        <dbReference type="ARBA" id="ARBA00023235"/>
    </source>
</evidence>
<dbReference type="InterPro" id="IPR036249">
    <property type="entry name" value="Thioredoxin-like_sf"/>
</dbReference>
<dbReference type="InterPro" id="IPR017937">
    <property type="entry name" value="Thioredoxin_CS"/>
</dbReference>
<reference evidence="15" key="1">
    <citation type="submission" date="2025-08" db="UniProtKB">
        <authorList>
            <consortium name="RefSeq"/>
        </authorList>
    </citation>
    <scope>IDENTIFICATION</scope>
    <source>
        <tissue evidence="15">Muscle</tissue>
    </source>
</reference>
<dbReference type="SUPFAM" id="SSF52833">
    <property type="entry name" value="Thioredoxin-like"/>
    <property type="match status" value="1"/>
</dbReference>
<keyword evidence="9" id="KW-0413">Isomerase</keyword>
<evidence type="ECO:0000256" key="4">
    <source>
        <dbReference type="ARBA" id="ARBA00012723"/>
    </source>
</evidence>
<feature type="non-terminal residue" evidence="15">
    <location>
        <position position="115"/>
    </location>
</feature>
<evidence type="ECO:0000256" key="11">
    <source>
        <dbReference type="RuleBase" id="RU004208"/>
    </source>
</evidence>
<dbReference type="PROSITE" id="PS00194">
    <property type="entry name" value="THIOREDOXIN_1"/>
    <property type="match status" value="1"/>
</dbReference>
<evidence type="ECO:0000313" key="15">
    <source>
        <dbReference type="RefSeq" id="XP_013791839.1"/>
    </source>
</evidence>
<evidence type="ECO:0000256" key="5">
    <source>
        <dbReference type="ARBA" id="ARBA00022729"/>
    </source>
</evidence>
<comment type="similarity">
    <text evidence="3 11">Belongs to the protein disulfide isomerase family.</text>
</comment>
<organism evidence="14 15">
    <name type="scientific">Limulus polyphemus</name>
    <name type="common">Atlantic horseshoe crab</name>
    <dbReference type="NCBI Taxonomy" id="6850"/>
    <lineage>
        <taxon>Eukaryota</taxon>
        <taxon>Metazoa</taxon>
        <taxon>Ecdysozoa</taxon>
        <taxon>Arthropoda</taxon>
        <taxon>Chelicerata</taxon>
        <taxon>Merostomata</taxon>
        <taxon>Xiphosura</taxon>
        <taxon>Limulidae</taxon>
        <taxon>Limulus</taxon>
    </lineage>
</organism>
<evidence type="ECO:0000256" key="6">
    <source>
        <dbReference type="ARBA" id="ARBA00022737"/>
    </source>
</evidence>
<keyword evidence="8" id="KW-1015">Disulfide bond</keyword>
<feature type="domain" description="Thioredoxin" evidence="13">
    <location>
        <begin position="8"/>
        <end position="115"/>
    </location>
</feature>
<evidence type="ECO:0000313" key="14">
    <source>
        <dbReference type="Proteomes" id="UP000694941"/>
    </source>
</evidence>
<feature type="chain" id="PRO_5045552947" description="protein disulfide-isomerase" evidence="12">
    <location>
        <begin position="17"/>
        <end position="115"/>
    </location>
</feature>
<comment type="subcellular location">
    <subcellularLocation>
        <location evidence="2">Endoplasmic reticulum lumen</location>
    </subcellularLocation>
</comment>
<gene>
    <name evidence="15" type="primary">LOC106475710</name>
</gene>
<evidence type="ECO:0000256" key="10">
    <source>
        <dbReference type="ARBA" id="ARBA00023284"/>
    </source>
</evidence>
<evidence type="ECO:0000256" key="12">
    <source>
        <dbReference type="SAM" id="SignalP"/>
    </source>
</evidence>
<evidence type="ECO:0000256" key="1">
    <source>
        <dbReference type="ARBA" id="ARBA00001182"/>
    </source>
</evidence>
<name>A0ABM1C002_LIMPO</name>
<dbReference type="EC" id="5.3.4.1" evidence="4"/>
<proteinExistence type="inferred from homology"/>
<keyword evidence="5 12" id="KW-0732">Signal</keyword>
<evidence type="ECO:0000256" key="2">
    <source>
        <dbReference type="ARBA" id="ARBA00004319"/>
    </source>
</evidence>
<feature type="signal peptide" evidence="12">
    <location>
        <begin position="1"/>
        <end position="16"/>
    </location>
</feature>
<dbReference type="PROSITE" id="PS51352">
    <property type="entry name" value="THIOREDOXIN_2"/>
    <property type="match status" value="1"/>
</dbReference>
<evidence type="ECO:0000256" key="3">
    <source>
        <dbReference type="ARBA" id="ARBA00006347"/>
    </source>
</evidence>
<keyword evidence="7" id="KW-0256">Endoplasmic reticulum</keyword>
<dbReference type="RefSeq" id="XP_013791839.1">
    <property type="nucleotide sequence ID" value="XM_013936385.2"/>
</dbReference>
<dbReference type="PANTHER" id="PTHR18929">
    <property type="entry name" value="PROTEIN DISULFIDE ISOMERASE"/>
    <property type="match status" value="1"/>
</dbReference>
<protein>
    <recommendedName>
        <fullName evidence="4">protein disulfide-isomerase</fullName>
        <ecNumber evidence="4">5.3.4.1</ecNumber>
    </recommendedName>
</protein>
<evidence type="ECO:0000256" key="8">
    <source>
        <dbReference type="ARBA" id="ARBA00023157"/>
    </source>
</evidence>
<dbReference type="NCBIfam" id="TIGR01126">
    <property type="entry name" value="pdi_dom"/>
    <property type="match status" value="1"/>
</dbReference>
<keyword evidence="10" id="KW-0676">Redox-active center</keyword>
<dbReference type="InterPro" id="IPR005788">
    <property type="entry name" value="PDI_thioredoxin-like_dom"/>
</dbReference>
<keyword evidence="14" id="KW-1185">Reference proteome</keyword>